<comment type="caution">
    <text evidence="1">The sequence shown here is derived from an EMBL/GenBank/DDBJ whole genome shotgun (WGS) entry which is preliminary data.</text>
</comment>
<protein>
    <submittedName>
        <fullName evidence="1">Uncharacterized protein</fullName>
    </submittedName>
</protein>
<evidence type="ECO:0000313" key="1">
    <source>
        <dbReference type="EMBL" id="MPN00500.1"/>
    </source>
</evidence>
<gene>
    <name evidence="1" type="ORF">SDC9_147695</name>
</gene>
<sequence length="116" mass="13251">MNELYNITMKRNYLLISATVLLSLGLSSFNDTTNVYLLTLTGEYQSVTTNLKESYEPGVVVEFETNVIYDADLDVYLNGQKIVKTYSDQPYWKYEFTMPEQNSVLDFVIVSGDVGF</sequence>
<dbReference type="AlphaFoldDB" id="A0A645EGQ2"/>
<name>A0A645EGQ2_9ZZZZ</name>
<dbReference type="EMBL" id="VSSQ01046538">
    <property type="protein sequence ID" value="MPN00500.1"/>
    <property type="molecule type" value="Genomic_DNA"/>
</dbReference>
<organism evidence="1">
    <name type="scientific">bioreactor metagenome</name>
    <dbReference type="NCBI Taxonomy" id="1076179"/>
    <lineage>
        <taxon>unclassified sequences</taxon>
        <taxon>metagenomes</taxon>
        <taxon>ecological metagenomes</taxon>
    </lineage>
</organism>
<reference evidence="1" key="1">
    <citation type="submission" date="2019-08" db="EMBL/GenBank/DDBJ databases">
        <authorList>
            <person name="Kucharzyk K."/>
            <person name="Murdoch R.W."/>
            <person name="Higgins S."/>
            <person name="Loffler F."/>
        </authorList>
    </citation>
    <scope>NUCLEOTIDE SEQUENCE</scope>
</reference>
<accession>A0A645EGQ2</accession>
<proteinExistence type="predicted"/>